<protein>
    <submittedName>
        <fullName evidence="1">Mitogen-activated protein kinase kinase kinase 7</fullName>
    </submittedName>
</protein>
<keyword evidence="1" id="KW-0418">Kinase</keyword>
<keyword evidence="2" id="KW-1185">Reference proteome</keyword>
<dbReference type="GO" id="GO:0016301">
    <property type="term" value="F:kinase activity"/>
    <property type="evidence" value="ECO:0007669"/>
    <property type="project" value="UniProtKB-KW"/>
</dbReference>
<organism evidence="1 2">
    <name type="scientific">Gigaspora margarita</name>
    <dbReference type="NCBI Taxonomy" id="4874"/>
    <lineage>
        <taxon>Eukaryota</taxon>
        <taxon>Fungi</taxon>
        <taxon>Fungi incertae sedis</taxon>
        <taxon>Mucoromycota</taxon>
        <taxon>Glomeromycotina</taxon>
        <taxon>Glomeromycetes</taxon>
        <taxon>Diversisporales</taxon>
        <taxon>Gigasporaceae</taxon>
        <taxon>Gigaspora</taxon>
    </lineage>
</organism>
<name>A0A8H3XH53_GIGMA</name>
<sequence>MEHTSKNEDELIKTSNKSNNEDIKFIKTIQSDNIKSISYSEIKNTKLIKIMYYGITVRGLWRNNLVIMKHISNELKHREIEVLKQLLRKLATIKHSNILEFLGISVGHEISNSYILGSWV</sequence>
<dbReference type="Proteomes" id="UP000439903">
    <property type="component" value="Unassembled WGS sequence"/>
</dbReference>
<reference evidence="1 2" key="1">
    <citation type="journal article" date="2019" name="Environ. Microbiol.">
        <title>At the nexus of three kingdoms: the genome of the mycorrhizal fungus Gigaspora margarita provides insights into plant, endobacterial and fungal interactions.</title>
        <authorList>
            <person name="Venice F."/>
            <person name="Ghignone S."/>
            <person name="Salvioli di Fossalunga A."/>
            <person name="Amselem J."/>
            <person name="Novero M."/>
            <person name="Xianan X."/>
            <person name="Sedzielewska Toro K."/>
            <person name="Morin E."/>
            <person name="Lipzen A."/>
            <person name="Grigoriev I.V."/>
            <person name="Henrissat B."/>
            <person name="Martin F.M."/>
            <person name="Bonfante P."/>
        </authorList>
    </citation>
    <scope>NUCLEOTIDE SEQUENCE [LARGE SCALE GENOMIC DNA]</scope>
    <source>
        <strain evidence="1 2">BEG34</strain>
    </source>
</reference>
<evidence type="ECO:0000313" key="2">
    <source>
        <dbReference type="Proteomes" id="UP000439903"/>
    </source>
</evidence>
<dbReference type="AlphaFoldDB" id="A0A8H3XH53"/>
<keyword evidence="1" id="KW-0808">Transferase</keyword>
<gene>
    <name evidence="1" type="ORF">F8M41_026335</name>
</gene>
<dbReference type="OrthoDB" id="10439726at2759"/>
<comment type="caution">
    <text evidence="1">The sequence shown here is derived from an EMBL/GenBank/DDBJ whole genome shotgun (WGS) entry which is preliminary data.</text>
</comment>
<dbReference type="Gene3D" id="3.30.200.20">
    <property type="entry name" value="Phosphorylase Kinase, domain 1"/>
    <property type="match status" value="1"/>
</dbReference>
<dbReference type="EMBL" id="WTPW01000980">
    <property type="protein sequence ID" value="KAF0465066.1"/>
    <property type="molecule type" value="Genomic_DNA"/>
</dbReference>
<proteinExistence type="predicted"/>
<accession>A0A8H3XH53</accession>
<evidence type="ECO:0000313" key="1">
    <source>
        <dbReference type="EMBL" id="KAF0465066.1"/>
    </source>
</evidence>